<keyword evidence="10" id="KW-1185">Reference proteome</keyword>
<feature type="compositionally biased region" description="Polar residues" evidence="7">
    <location>
        <begin position="31"/>
        <end position="45"/>
    </location>
</feature>
<evidence type="ECO:0000313" key="9">
    <source>
        <dbReference type="EMBL" id="KAG5636297.1"/>
    </source>
</evidence>
<evidence type="ECO:0000259" key="8">
    <source>
        <dbReference type="SMART" id="SM00906"/>
    </source>
</evidence>
<dbReference type="Pfam" id="PF04082">
    <property type="entry name" value="Fungal_trans"/>
    <property type="match status" value="1"/>
</dbReference>
<gene>
    <name evidence="9" type="ORF">H0H81_008496</name>
</gene>
<evidence type="ECO:0000256" key="5">
    <source>
        <dbReference type="ARBA" id="ARBA00023163"/>
    </source>
</evidence>
<organism evidence="9 10">
    <name type="scientific">Sphagnurus paluster</name>
    <dbReference type="NCBI Taxonomy" id="117069"/>
    <lineage>
        <taxon>Eukaryota</taxon>
        <taxon>Fungi</taxon>
        <taxon>Dikarya</taxon>
        <taxon>Basidiomycota</taxon>
        <taxon>Agaricomycotina</taxon>
        <taxon>Agaricomycetes</taxon>
        <taxon>Agaricomycetidae</taxon>
        <taxon>Agaricales</taxon>
        <taxon>Tricholomatineae</taxon>
        <taxon>Lyophyllaceae</taxon>
        <taxon>Sphagnurus</taxon>
    </lineage>
</organism>
<evidence type="ECO:0000256" key="6">
    <source>
        <dbReference type="ARBA" id="ARBA00023242"/>
    </source>
</evidence>
<feature type="region of interest" description="Disordered" evidence="7">
    <location>
        <begin position="115"/>
        <end position="162"/>
    </location>
</feature>
<dbReference type="Proteomes" id="UP000717328">
    <property type="component" value="Unassembled WGS sequence"/>
</dbReference>
<dbReference type="EMBL" id="JABCKI010005950">
    <property type="protein sequence ID" value="KAG5636297.1"/>
    <property type="molecule type" value="Genomic_DNA"/>
</dbReference>
<evidence type="ECO:0000256" key="7">
    <source>
        <dbReference type="SAM" id="MobiDB-lite"/>
    </source>
</evidence>
<name>A0A9P7FWV8_9AGAR</name>
<dbReference type="GO" id="GO:0006351">
    <property type="term" value="P:DNA-templated transcription"/>
    <property type="evidence" value="ECO:0007669"/>
    <property type="project" value="InterPro"/>
</dbReference>
<dbReference type="GO" id="GO:0003677">
    <property type="term" value="F:DNA binding"/>
    <property type="evidence" value="ECO:0007669"/>
    <property type="project" value="UniProtKB-KW"/>
</dbReference>
<dbReference type="InterPro" id="IPR007219">
    <property type="entry name" value="XnlR_reg_dom"/>
</dbReference>
<keyword evidence="6" id="KW-0539">Nucleus</keyword>
<feature type="compositionally biased region" description="Basic residues" evidence="7">
    <location>
        <begin position="47"/>
        <end position="62"/>
    </location>
</feature>
<evidence type="ECO:0000256" key="1">
    <source>
        <dbReference type="ARBA" id="ARBA00022723"/>
    </source>
</evidence>
<dbReference type="AlphaFoldDB" id="A0A9P7FWV8"/>
<feature type="region of interest" description="Disordered" evidence="7">
    <location>
        <begin position="31"/>
        <end position="65"/>
    </location>
</feature>
<keyword evidence="4" id="KW-0238">DNA-binding</keyword>
<keyword evidence="2" id="KW-0862">Zinc</keyword>
<dbReference type="CDD" id="cd12148">
    <property type="entry name" value="fungal_TF_MHR"/>
    <property type="match status" value="1"/>
</dbReference>
<evidence type="ECO:0000256" key="3">
    <source>
        <dbReference type="ARBA" id="ARBA00023015"/>
    </source>
</evidence>
<feature type="compositionally biased region" description="Low complexity" evidence="7">
    <location>
        <begin position="190"/>
        <end position="205"/>
    </location>
</feature>
<dbReference type="PANTHER" id="PTHR31313:SF78">
    <property type="entry name" value="TRANSCRIPTION FACTOR DOMAIN-CONTAINING PROTEIN"/>
    <property type="match status" value="1"/>
</dbReference>
<feature type="compositionally biased region" description="Polar residues" evidence="7">
    <location>
        <begin position="210"/>
        <end position="223"/>
    </location>
</feature>
<sequence length="742" mass="82493">MSTKYDIGPSQNYADDYDDFSDLVDISPTVNISGLDSTSGSNATVKNVRRRSSKGPSRKRGPPKGYIDAIEARLHQTEALLGIMLSSNDSRAQSLLRDIAKDPLAKEIINRVDNSPYGVKGRKRDGDTKPRASHQASSSESSLSTPQKPESVKADLTSTHPSNEWQDHVSAMLEASEPNDAPKGGQRLRSQASAPALGSSSLSNARLGTDASSASSVDTQSPARRTRRRIGTEDVSFYVQSNDGYESHRSKGNLGRERSGIYSSRRRSSPSSTESIDALSSGSDDEELISAVGQLSLNEDREVRYHGKASGLHLLGNKERLDSRNEGGIWRFPKARVWPPLPSAASLAQTHDDEFVERLPDHTVQENLLELYFKFVHPILPLVNKRAFMDAFKARYHDSDSSPSREISTGTGASLSPFNRRRRRVPTLLLLAMYATAARYSTPRPSDASLMWGAGDEYLNDAKVILDKSYAASRASTCQALLLMGYREIGIGAMAQAWTYIGMAIRMAQDLGMHRSADGWARADLGGQLFGEWELNERKRIWFSCVIMDKYVSSYIGRPLMIFDRDFDNTKPCEDDSEETEEWVPSSFPENWEMPPPVPGRIISCFNASATLSGILGEIIQTIYAVRPSNRHSEAEIMEKSLDRWYIDLPEHLRYEPGSNRRPTPPPHVLTLHMQYWCTVLLLHRAFIRTDLYESKNKSPDVDNDDTEVRALAEKSYELCAAAANHITSIGTFFSPSLRGTI</sequence>
<proteinExistence type="predicted"/>
<keyword evidence="5" id="KW-0804">Transcription</keyword>
<evidence type="ECO:0000313" key="10">
    <source>
        <dbReference type="Proteomes" id="UP000717328"/>
    </source>
</evidence>
<dbReference type="OrthoDB" id="2123952at2759"/>
<reference evidence="9" key="2">
    <citation type="submission" date="2021-10" db="EMBL/GenBank/DDBJ databases">
        <title>Phylogenomics reveals ancestral predisposition of the termite-cultivated fungus Termitomyces towards a domesticated lifestyle.</title>
        <authorList>
            <person name="Auxier B."/>
            <person name="Grum-Grzhimaylo A."/>
            <person name="Cardenas M.E."/>
            <person name="Lodge J.D."/>
            <person name="Laessoe T."/>
            <person name="Pedersen O."/>
            <person name="Smith M.E."/>
            <person name="Kuyper T.W."/>
            <person name="Franco-Molano E.A."/>
            <person name="Baroni T.J."/>
            <person name="Aanen D.K."/>
        </authorList>
    </citation>
    <scope>NUCLEOTIDE SEQUENCE</scope>
    <source>
        <strain evidence="9">D49</strain>
    </source>
</reference>
<protein>
    <recommendedName>
        <fullName evidence="8">Xylanolytic transcriptional activator regulatory domain-containing protein</fullName>
    </recommendedName>
</protein>
<feature type="domain" description="Xylanolytic transcriptional activator regulatory" evidence="8">
    <location>
        <begin position="497"/>
        <end position="578"/>
    </location>
</feature>
<evidence type="ECO:0000256" key="4">
    <source>
        <dbReference type="ARBA" id="ARBA00023125"/>
    </source>
</evidence>
<keyword evidence="3" id="KW-0805">Transcription regulation</keyword>
<keyword evidence="1" id="KW-0479">Metal-binding</keyword>
<dbReference type="PANTHER" id="PTHR31313">
    <property type="entry name" value="TY1 ENHANCER ACTIVATOR"/>
    <property type="match status" value="1"/>
</dbReference>
<evidence type="ECO:0000256" key="2">
    <source>
        <dbReference type="ARBA" id="ARBA00022833"/>
    </source>
</evidence>
<dbReference type="InterPro" id="IPR051615">
    <property type="entry name" value="Transcr_Regulatory_Elem"/>
</dbReference>
<dbReference type="GO" id="GO:0008270">
    <property type="term" value="F:zinc ion binding"/>
    <property type="evidence" value="ECO:0007669"/>
    <property type="project" value="InterPro"/>
</dbReference>
<feature type="compositionally biased region" description="Low complexity" evidence="7">
    <location>
        <begin position="133"/>
        <end position="144"/>
    </location>
</feature>
<feature type="region of interest" description="Disordered" evidence="7">
    <location>
        <begin position="176"/>
        <end position="283"/>
    </location>
</feature>
<comment type="caution">
    <text evidence="9">The sequence shown here is derived from an EMBL/GenBank/DDBJ whole genome shotgun (WGS) entry which is preliminary data.</text>
</comment>
<dbReference type="SMART" id="SM00906">
    <property type="entry name" value="Fungal_trans"/>
    <property type="match status" value="1"/>
</dbReference>
<accession>A0A9P7FWV8</accession>
<reference evidence="9" key="1">
    <citation type="submission" date="2021-02" db="EMBL/GenBank/DDBJ databases">
        <authorList>
            <person name="Nieuwenhuis M."/>
            <person name="Van De Peppel L.J.J."/>
        </authorList>
    </citation>
    <scope>NUCLEOTIDE SEQUENCE</scope>
    <source>
        <strain evidence="9">D49</strain>
    </source>
</reference>
<feature type="compositionally biased region" description="Basic and acidic residues" evidence="7">
    <location>
        <begin position="245"/>
        <end position="259"/>
    </location>
</feature>